<dbReference type="VEuPathDB" id="FungiDB:PYU1_G002149"/>
<reference evidence="5" key="1">
    <citation type="journal article" date="2010" name="Genome Biol.">
        <title>Genome sequence of the necrotrophic plant pathogen Pythium ultimum reveals original pathogenicity mechanisms and effector repertoire.</title>
        <authorList>
            <person name="Levesque C.A."/>
            <person name="Brouwer H."/>
            <person name="Cano L."/>
            <person name="Hamilton J.P."/>
            <person name="Holt C."/>
            <person name="Huitema E."/>
            <person name="Raffaele S."/>
            <person name="Robideau G.P."/>
            <person name="Thines M."/>
            <person name="Win J."/>
            <person name="Zerillo M.M."/>
            <person name="Beakes G.W."/>
            <person name="Boore J.L."/>
            <person name="Busam D."/>
            <person name="Dumas B."/>
            <person name="Ferriera S."/>
            <person name="Fuerstenberg S.I."/>
            <person name="Gachon C.M."/>
            <person name="Gaulin E."/>
            <person name="Govers F."/>
            <person name="Grenville-Briggs L."/>
            <person name="Horner N."/>
            <person name="Hostetler J."/>
            <person name="Jiang R.H."/>
            <person name="Johnson J."/>
            <person name="Krajaejun T."/>
            <person name="Lin H."/>
            <person name="Meijer H.J."/>
            <person name="Moore B."/>
            <person name="Morris P."/>
            <person name="Phuntmart V."/>
            <person name="Puiu D."/>
            <person name="Shetty J."/>
            <person name="Stajich J.E."/>
            <person name="Tripathy S."/>
            <person name="Wawra S."/>
            <person name="van West P."/>
            <person name="Whitty B.R."/>
            <person name="Coutinho P.M."/>
            <person name="Henrissat B."/>
            <person name="Martin F."/>
            <person name="Thomas P.D."/>
            <person name="Tyler B.M."/>
            <person name="De Vries R.P."/>
            <person name="Kamoun S."/>
            <person name="Yandell M."/>
            <person name="Tisserat N."/>
            <person name="Buell C.R."/>
        </authorList>
    </citation>
    <scope>NUCLEOTIDE SEQUENCE</scope>
    <source>
        <strain evidence="5">DAOM:BR144</strain>
    </source>
</reference>
<evidence type="ECO:0000313" key="4">
    <source>
        <dbReference type="EnsemblProtists" id="PYU1_T002151"/>
    </source>
</evidence>
<dbReference type="PANTHER" id="PTHR43976">
    <property type="entry name" value="SHORT CHAIN DEHYDROGENASE"/>
    <property type="match status" value="1"/>
</dbReference>
<dbReference type="InterPro" id="IPR051911">
    <property type="entry name" value="SDR_oxidoreductase"/>
</dbReference>
<keyword evidence="2" id="KW-0560">Oxidoreductase</keyword>
<reference evidence="5" key="2">
    <citation type="submission" date="2010-04" db="EMBL/GenBank/DDBJ databases">
        <authorList>
            <person name="Buell R."/>
            <person name="Hamilton J."/>
            <person name="Hostetler J."/>
        </authorList>
    </citation>
    <scope>NUCLEOTIDE SEQUENCE [LARGE SCALE GENOMIC DNA]</scope>
    <source>
        <strain evidence="5">DAOM:BR144</strain>
    </source>
</reference>
<dbReference type="OMA" id="MARIWFV"/>
<dbReference type="InterPro" id="IPR036291">
    <property type="entry name" value="NAD(P)-bd_dom_sf"/>
</dbReference>
<dbReference type="AlphaFoldDB" id="K3WB10"/>
<keyword evidence="5" id="KW-1185">Reference proteome</keyword>
<evidence type="ECO:0000313" key="5">
    <source>
        <dbReference type="Proteomes" id="UP000019132"/>
    </source>
</evidence>
<protein>
    <submittedName>
        <fullName evidence="4">Uncharacterized protein</fullName>
    </submittedName>
</protein>
<dbReference type="InterPro" id="IPR002347">
    <property type="entry name" value="SDR_fam"/>
</dbReference>
<evidence type="ECO:0000256" key="3">
    <source>
        <dbReference type="RuleBase" id="RU000363"/>
    </source>
</evidence>
<accession>K3WB10</accession>
<comment type="similarity">
    <text evidence="1 3">Belongs to the short-chain dehydrogenases/reductases (SDR) family.</text>
</comment>
<dbReference type="Proteomes" id="UP000019132">
    <property type="component" value="Unassembled WGS sequence"/>
</dbReference>
<dbReference type="PROSITE" id="PS00061">
    <property type="entry name" value="ADH_SHORT"/>
    <property type="match status" value="1"/>
</dbReference>
<dbReference type="PANTHER" id="PTHR43976:SF16">
    <property type="entry name" value="SHORT-CHAIN DEHYDROGENASE_REDUCTASE FAMILY PROTEIN"/>
    <property type="match status" value="1"/>
</dbReference>
<evidence type="ECO:0000256" key="1">
    <source>
        <dbReference type="ARBA" id="ARBA00006484"/>
    </source>
</evidence>
<dbReference type="SUPFAM" id="SSF51735">
    <property type="entry name" value="NAD(P)-binding Rossmann-fold domains"/>
    <property type="match status" value="1"/>
</dbReference>
<dbReference type="eggNOG" id="KOG1205">
    <property type="taxonomic scope" value="Eukaryota"/>
</dbReference>
<dbReference type="PRINTS" id="PR00080">
    <property type="entry name" value="SDRFAMILY"/>
</dbReference>
<reference evidence="4" key="3">
    <citation type="submission" date="2015-02" db="UniProtKB">
        <authorList>
            <consortium name="EnsemblProtists"/>
        </authorList>
    </citation>
    <scope>IDENTIFICATION</scope>
    <source>
        <strain evidence="4">DAOM BR144</strain>
    </source>
</reference>
<name>K3WB10_GLOUD</name>
<dbReference type="EnsemblProtists" id="PYU1_T002151">
    <property type="protein sequence ID" value="PYU1_T002151"/>
    <property type="gene ID" value="PYU1_G002149"/>
</dbReference>
<dbReference type="InterPro" id="IPR020904">
    <property type="entry name" value="Sc_DH/Rdtase_CS"/>
</dbReference>
<dbReference type="Gene3D" id="3.40.50.720">
    <property type="entry name" value="NAD(P)-binding Rossmann-like Domain"/>
    <property type="match status" value="1"/>
</dbReference>
<organism evidence="4 5">
    <name type="scientific">Globisporangium ultimum (strain ATCC 200006 / CBS 805.95 / DAOM BR144)</name>
    <name type="common">Pythium ultimum</name>
    <dbReference type="NCBI Taxonomy" id="431595"/>
    <lineage>
        <taxon>Eukaryota</taxon>
        <taxon>Sar</taxon>
        <taxon>Stramenopiles</taxon>
        <taxon>Oomycota</taxon>
        <taxon>Peronosporomycetes</taxon>
        <taxon>Pythiales</taxon>
        <taxon>Pythiaceae</taxon>
        <taxon>Globisporangium</taxon>
    </lineage>
</organism>
<dbReference type="InParanoid" id="K3WB10"/>
<evidence type="ECO:0000256" key="2">
    <source>
        <dbReference type="ARBA" id="ARBA00023002"/>
    </source>
</evidence>
<sequence>MSTTTSSKRTWLITGCSTGLGREIAIAALAHGDNVVATARSVAKIADLEQRGAFLLPLDITSSDEILEATVAQAVEKFASIDILVNNAGYLLEGAIEECSAEEALQQFDTNVFGVLNVCRAVLPHMRKQKSGVVANVGSIGGWKGFPGSGLYCASKFAVAGISESLRAEVSHLGIDVTVIEPGYFRTSLLGNGSFSAKKHIADLDPVTAPMKALLASVNGKQPGDPVKGAKVIVEALTKSRRCAGRTLPARLVLGKDAVAFEASVLELRQKELSEWSDIAASTDCDDVQQ</sequence>
<dbReference type="CDD" id="cd05374">
    <property type="entry name" value="17beta-HSD-like_SDR_c"/>
    <property type="match status" value="1"/>
</dbReference>
<dbReference type="HOGENOM" id="CLU_010194_2_9_1"/>
<dbReference type="PRINTS" id="PR00081">
    <property type="entry name" value="GDHRDH"/>
</dbReference>
<proteinExistence type="inferred from homology"/>
<dbReference type="EMBL" id="GL376634">
    <property type="status" value="NOT_ANNOTATED_CDS"/>
    <property type="molecule type" value="Genomic_DNA"/>
</dbReference>
<dbReference type="Pfam" id="PF00106">
    <property type="entry name" value="adh_short"/>
    <property type="match status" value="1"/>
</dbReference>
<dbReference type="STRING" id="431595.K3WB10"/>
<dbReference type="GO" id="GO:0016491">
    <property type="term" value="F:oxidoreductase activity"/>
    <property type="evidence" value="ECO:0007669"/>
    <property type="project" value="UniProtKB-KW"/>
</dbReference>